<proteinExistence type="predicted"/>
<sequence>MADASGYEKAAPWLREQMTRFEKALTEIRTTHAGRPASEVKTALLAASERHGVHIANEVAQFAAERIADGRL</sequence>
<keyword evidence="2" id="KW-1185">Reference proteome</keyword>
<dbReference type="Proteomes" id="UP001223390">
    <property type="component" value="Unassembled WGS sequence"/>
</dbReference>
<dbReference type="EMBL" id="JASITI010000032">
    <property type="protein sequence ID" value="MDK9498649.1"/>
    <property type="molecule type" value="Genomic_DNA"/>
</dbReference>
<name>A0ABT7H0K7_9ACTN</name>
<comment type="caution">
    <text evidence="1">The sequence shown here is derived from an EMBL/GenBank/DDBJ whole genome shotgun (WGS) entry which is preliminary data.</text>
</comment>
<reference evidence="1 2" key="1">
    <citation type="submission" date="2023-05" db="EMBL/GenBank/DDBJ databases">
        <title>Sequencing and Assembly of Streptomyces sp. NP73.</title>
        <authorList>
            <person name="Konwar A.N."/>
            <person name="Saikia K."/>
            <person name="Thakur D."/>
        </authorList>
    </citation>
    <scope>NUCLEOTIDE SEQUENCE [LARGE SCALE GENOMIC DNA]</scope>
    <source>
        <strain evidence="1 2">NP73</strain>
    </source>
</reference>
<protein>
    <submittedName>
        <fullName evidence="1">Uncharacterized protein</fullName>
    </submittedName>
</protein>
<organism evidence="1 2">
    <name type="scientific">Streptomyces katrae</name>
    <dbReference type="NCBI Taxonomy" id="68223"/>
    <lineage>
        <taxon>Bacteria</taxon>
        <taxon>Bacillati</taxon>
        <taxon>Actinomycetota</taxon>
        <taxon>Actinomycetes</taxon>
        <taxon>Kitasatosporales</taxon>
        <taxon>Streptomycetaceae</taxon>
        <taxon>Streptomyces</taxon>
    </lineage>
</organism>
<dbReference type="RefSeq" id="WP_285344721.1">
    <property type="nucleotide sequence ID" value="NZ_JASITI010000032.1"/>
</dbReference>
<evidence type="ECO:0000313" key="2">
    <source>
        <dbReference type="Proteomes" id="UP001223390"/>
    </source>
</evidence>
<evidence type="ECO:0000313" key="1">
    <source>
        <dbReference type="EMBL" id="MDK9498649.1"/>
    </source>
</evidence>
<gene>
    <name evidence="1" type="ORF">QEZ40_003838</name>
</gene>
<accession>A0ABT7H0K7</accession>